<dbReference type="OrthoDB" id="655030at2759"/>
<dbReference type="InterPro" id="IPR002938">
    <property type="entry name" value="FAD-bd"/>
</dbReference>
<keyword evidence="8" id="KW-1185">Reference proteome</keyword>
<evidence type="ECO:0000256" key="5">
    <source>
        <dbReference type="SAM" id="Coils"/>
    </source>
</evidence>
<keyword evidence="5" id="KW-0175">Coiled coil</keyword>
<dbReference type="STRING" id="1077348.A0A2G8RNT4"/>
<evidence type="ECO:0000256" key="4">
    <source>
        <dbReference type="ARBA" id="ARBA00023033"/>
    </source>
</evidence>
<dbReference type="GO" id="GO:0004497">
    <property type="term" value="F:monooxygenase activity"/>
    <property type="evidence" value="ECO:0007669"/>
    <property type="project" value="UniProtKB-KW"/>
</dbReference>
<dbReference type="InterPro" id="IPR036188">
    <property type="entry name" value="FAD/NAD-bd_sf"/>
</dbReference>
<feature type="domain" description="FAD-binding" evidence="6">
    <location>
        <begin position="9"/>
        <end position="344"/>
    </location>
</feature>
<accession>A0A2G8RNT4</accession>
<evidence type="ECO:0000256" key="1">
    <source>
        <dbReference type="ARBA" id="ARBA00022630"/>
    </source>
</evidence>
<reference evidence="7 8" key="1">
    <citation type="journal article" date="2015" name="Sci. Rep.">
        <title>Chromosome-level genome map provides insights into diverse defense mechanisms in the medicinal fungus Ganoderma sinense.</title>
        <authorList>
            <person name="Zhu Y."/>
            <person name="Xu J."/>
            <person name="Sun C."/>
            <person name="Zhou S."/>
            <person name="Xu H."/>
            <person name="Nelson D.R."/>
            <person name="Qian J."/>
            <person name="Song J."/>
            <person name="Luo H."/>
            <person name="Xiang L."/>
            <person name="Li Y."/>
            <person name="Xu Z."/>
            <person name="Ji A."/>
            <person name="Wang L."/>
            <person name="Lu S."/>
            <person name="Hayward A."/>
            <person name="Sun W."/>
            <person name="Li X."/>
            <person name="Schwartz D.C."/>
            <person name="Wang Y."/>
            <person name="Chen S."/>
        </authorList>
    </citation>
    <scope>NUCLEOTIDE SEQUENCE [LARGE SCALE GENOMIC DNA]</scope>
    <source>
        <strain evidence="7 8">ZZ0214-1</strain>
    </source>
</reference>
<sequence length="404" mass="43376">MSTPPHPRIAIIGGGPAGLTLLLTLHRRGIPATVYEREPSIHSRAHLGGMLDLGHDSGQRALRENGLGPAFARHSRPEADAFRICDPDGHILVSKDGEQNADLDPLDLRPEIDRVVLRRIMVDAAPQGSIKWGYALASVRELGNGTGERELTFANGHTAVVDVLVGADGGNSHVRPLVSPAAPIYHGVSGAEVSVLPEVAKKPELADAVALVGAGSMYAMGRGQTFMTQLNGDGRIRVYMLFTTPEDWTMPGDAEEARRVLLEKYEGWAPAMRRLVEHCDDGAMYVRPMYHLPIGHKWEHVDGVTLIGDAAHLMSPFAGAGVNLAMLDALELGITLAEAISEGKSVAEREAAVARCEKERLEAAKEFAEIANANLQASLGPDAPASAIKIMSAFFEAPERRRKA</sequence>
<dbReference type="SUPFAM" id="SSF51905">
    <property type="entry name" value="FAD/NAD(P)-binding domain"/>
    <property type="match status" value="1"/>
</dbReference>
<dbReference type="Pfam" id="PF01494">
    <property type="entry name" value="FAD_binding_3"/>
    <property type="match status" value="1"/>
</dbReference>
<dbReference type="Gene3D" id="3.50.50.60">
    <property type="entry name" value="FAD/NAD(P)-binding domain"/>
    <property type="match status" value="1"/>
</dbReference>
<dbReference type="EMBL" id="AYKW01000068">
    <property type="protein sequence ID" value="PIL23161.1"/>
    <property type="molecule type" value="Genomic_DNA"/>
</dbReference>
<evidence type="ECO:0000256" key="3">
    <source>
        <dbReference type="ARBA" id="ARBA00023002"/>
    </source>
</evidence>
<name>A0A2G8RNT4_9APHY</name>
<dbReference type="Proteomes" id="UP000230002">
    <property type="component" value="Unassembled WGS sequence"/>
</dbReference>
<evidence type="ECO:0000313" key="7">
    <source>
        <dbReference type="EMBL" id="PIL23161.1"/>
    </source>
</evidence>
<evidence type="ECO:0000259" key="6">
    <source>
        <dbReference type="Pfam" id="PF01494"/>
    </source>
</evidence>
<comment type="caution">
    <text evidence="7">The sequence shown here is derived from an EMBL/GenBank/DDBJ whole genome shotgun (WGS) entry which is preliminary data.</text>
</comment>
<proteinExistence type="predicted"/>
<keyword evidence="1" id="KW-0285">Flavoprotein</keyword>
<keyword evidence="2" id="KW-0274">FAD</keyword>
<dbReference type="PRINTS" id="PR00420">
    <property type="entry name" value="RNGMNOXGNASE"/>
</dbReference>
<gene>
    <name evidence="7" type="ORF">GSI_14470</name>
</gene>
<dbReference type="GO" id="GO:0071949">
    <property type="term" value="F:FAD binding"/>
    <property type="evidence" value="ECO:0007669"/>
    <property type="project" value="InterPro"/>
</dbReference>
<dbReference type="PANTHER" id="PTHR46972">
    <property type="entry name" value="MONOOXYGENASE ASQM-RELATED"/>
    <property type="match status" value="1"/>
</dbReference>
<dbReference type="AlphaFoldDB" id="A0A2G8RNT4"/>
<protein>
    <recommendedName>
        <fullName evidence="6">FAD-binding domain-containing protein</fullName>
    </recommendedName>
</protein>
<keyword evidence="4" id="KW-0503">Monooxygenase</keyword>
<keyword evidence="3" id="KW-0560">Oxidoreductase</keyword>
<evidence type="ECO:0000313" key="8">
    <source>
        <dbReference type="Proteomes" id="UP000230002"/>
    </source>
</evidence>
<dbReference type="PANTHER" id="PTHR46972:SF1">
    <property type="entry name" value="FAD DEPENDENT OXIDOREDUCTASE DOMAIN-CONTAINING PROTEIN"/>
    <property type="match status" value="1"/>
</dbReference>
<feature type="coiled-coil region" evidence="5">
    <location>
        <begin position="344"/>
        <end position="378"/>
    </location>
</feature>
<evidence type="ECO:0000256" key="2">
    <source>
        <dbReference type="ARBA" id="ARBA00022827"/>
    </source>
</evidence>
<organism evidence="7 8">
    <name type="scientific">Ganoderma sinense ZZ0214-1</name>
    <dbReference type="NCBI Taxonomy" id="1077348"/>
    <lineage>
        <taxon>Eukaryota</taxon>
        <taxon>Fungi</taxon>
        <taxon>Dikarya</taxon>
        <taxon>Basidiomycota</taxon>
        <taxon>Agaricomycotina</taxon>
        <taxon>Agaricomycetes</taxon>
        <taxon>Polyporales</taxon>
        <taxon>Polyporaceae</taxon>
        <taxon>Ganoderma</taxon>
    </lineage>
</organism>